<name>A0A9E7DJX1_9FIRM</name>
<feature type="transmembrane region" description="Helical" evidence="6">
    <location>
        <begin position="244"/>
        <end position="262"/>
    </location>
</feature>
<reference evidence="7" key="1">
    <citation type="submission" date="2022-04" db="EMBL/GenBank/DDBJ databases">
        <title>Complete genome sequences of Ezakiella coagulans and Fenollaria massiliensis.</title>
        <authorList>
            <person name="France M.T."/>
            <person name="Clifford J."/>
            <person name="Narina S."/>
            <person name="Rutt L."/>
            <person name="Ravel J."/>
        </authorList>
    </citation>
    <scope>NUCLEOTIDE SEQUENCE</scope>
    <source>
        <strain evidence="7">C0061C2</strain>
    </source>
</reference>
<sequence length="351" mass="38085">MREESFVKRVGLPRIIIFFFIVGLFIVGSFIGVDLKRSFIDVLTRFGMNAILVLSMIPMIQAGCGLNFGLPVGLIGGMLGAVLSLELRLTGIGGVTFALGLGMLFGAIFGWVYGLILNRVKGDEMIIATYVGFSFIALMNIFWVVLPFRNPESVMGFNGEGLRTTISLKAYWEKAFSRILGIELDTASELGDKLLIPVGMFIVFAIFAYLVYLFFKSKKGTTMTAVGSNENYARAAGAHINKTRMLAVILSCALGAAGMVIYEQSYGFVQMYNAPQFFAFPSVAAILLGGASIKKANIKNVLIGTLLFQGILTMTPTVINTAIKVDISEVLRLIISNGLILFALTRKEGGK</sequence>
<dbReference type="KEGG" id="fms:M1R53_00890"/>
<keyword evidence="8" id="KW-1185">Reference proteome</keyword>
<gene>
    <name evidence="7" type="ORF">M1R53_00890</name>
</gene>
<evidence type="ECO:0000256" key="2">
    <source>
        <dbReference type="ARBA" id="ARBA00022475"/>
    </source>
</evidence>
<dbReference type="Proteomes" id="UP000831151">
    <property type="component" value="Chromosome"/>
</dbReference>
<comment type="subcellular location">
    <subcellularLocation>
        <location evidence="1">Cell membrane</location>
        <topology evidence="1">Multi-pass membrane protein</topology>
    </subcellularLocation>
</comment>
<feature type="transmembrane region" description="Helical" evidence="6">
    <location>
        <begin position="194"/>
        <end position="215"/>
    </location>
</feature>
<feature type="transmembrane region" description="Helical" evidence="6">
    <location>
        <begin position="274"/>
        <end position="293"/>
    </location>
</feature>
<evidence type="ECO:0000256" key="1">
    <source>
        <dbReference type="ARBA" id="ARBA00004651"/>
    </source>
</evidence>
<proteinExistence type="predicted"/>
<evidence type="ECO:0000256" key="5">
    <source>
        <dbReference type="ARBA" id="ARBA00023136"/>
    </source>
</evidence>
<dbReference type="RefSeq" id="WP_249242756.1">
    <property type="nucleotide sequence ID" value="NZ_CP096649.1"/>
</dbReference>
<keyword evidence="4 6" id="KW-1133">Transmembrane helix</keyword>
<evidence type="ECO:0000256" key="4">
    <source>
        <dbReference type="ARBA" id="ARBA00022989"/>
    </source>
</evidence>
<feature type="transmembrane region" description="Helical" evidence="6">
    <location>
        <begin position="91"/>
        <end position="113"/>
    </location>
</feature>
<keyword evidence="5 6" id="KW-0472">Membrane</keyword>
<evidence type="ECO:0000313" key="8">
    <source>
        <dbReference type="Proteomes" id="UP000831151"/>
    </source>
</evidence>
<keyword evidence="3 6" id="KW-0812">Transmembrane</keyword>
<dbReference type="GO" id="GO:0005886">
    <property type="term" value="C:plasma membrane"/>
    <property type="evidence" value="ECO:0007669"/>
    <property type="project" value="UniProtKB-SubCell"/>
</dbReference>
<feature type="transmembrane region" description="Helical" evidence="6">
    <location>
        <begin position="300"/>
        <end position="323"/>
    </location>
</feature>
<keyword evidence="2" id="KW-1003">Cell membrane</keyword>
<dbReference type="InterPro" id="IPR001851">
    <property type="entry name" value="ABC_transp_permease"/>
</dbReference>
<dbReference type="GO" id="GO:0022857">
    <property type="term" value="F:transmembrane transporter activity"/>
    <property type="evidence" value="ECO:0007669"/>
    <property type="project" value="InterPro"/>
</dbReference>
<dbReference type="PANTHER" id="PTHR32196">
    <property type="entry name" value="ABC TRANSPORTER PERMEASE PROTEIN YPHD-RELATED-RELATED"/>
    <property type="match status" value="1"/>
</dbReference>
<evidence type="ECO:0000256" key="3">
    <source>
        <dbReference type="ARBA" id="ARBA00022692"/>
    </source>
</evidence>
<feature type="transmembrane region" description="Helical" evidence="6">
    <location>
        <begin position="125"/>
        <end position="146"/>
    </location>
</feature>
<accession>A0A9E7DJX1</accession>
<dbReference type="Pfam" id="PF02653">
    <property type="entry name" value="BPD_transp_2"/>
    <property type="match status" value="1"/>
</dbReference>
<evidence type="ECO:0000256" key="6">
    <source>
        <dbReference type="SAM" id="Phobius"/>
    </source>
</evidence>
<dbReference type="PANTHER" id="PTHR32196:SF15">
    <property type="entry name" value="SUGAR ABC TRANSPORTER PERMEASE PROTEIN"/>
    <property type="match status" value="1"/>
</dbReference>
<feature type="transmembrane region" description="Helical" evidence="6">
    <location>
        <begin position="64"/>
        <end position="85"/>
    </location>
</feature>
<protein>
    <submittedName>
        <fullName evidence="7">ABC transporter permease</fullName>
    </submittedName>
</protein>
<dbReference type="AlphaFoldDB" id="A0A9E7DJX1"/>
<organism evidence="7 8">
    <name type="scientific">Fenollaria massiliensis</name>
    <dbReference type="NCBI Taxonomy" id="938288"/>
    <lineage>
        <taxon>Bacteria</taxon>
        <taxon>Bacillati</taxon>
        <taxon>Bacillota</taxon>
        <taxon>Clostridia</taxon>
        <taxon>Eubacteriales</taxon>
        <taxon>Fenollaria</taxon>
    </lineage>
</organism>
<evidence type="ECO:0000313" key="7">
    <source>
        <dbReference type="EMBL" id="UQK59256.1"/>
    </source>
</evidence>
<feature type="transmembrane region" description="Helical" evidence="6">
    <location>
        <begin position="12"/>
        <end position="33"/>
    </location>
</feature>
<dbReference type="EMBL" id="CP096649">
    <property type="protein sequence ID" value="UQK59256.1"/>
    <property type="molecule type" value="Genomic_DNA"/>
</dbReference>